<dbReference type="RefSeq" id="WP_069966915.1">
    <property type="nucleotide sequence ID" value="NZ_CM124774.1"/>
</dbReference>
<dbReference type="NCBIfam" id="TIGR01643">
    <property type="entry name" value="YD_repeat_2x"/>
    <property type="match status" value="2"/>
</dbReference>
<protein>
    <recommendedName>
        <fullName evidence="2">RHS repeat protein</fullName>
    </recommendedName>
</protein>
<accession>A0A1E5QL83</accession>
<dbReference type="EMBL" id="MJGC01000050">
    <property type="protein sequence ID" value="OEJ75435.1"/>
    <property type="molecule type" value="Genomic_DNA"/>
</dbReference>
<dbReference type="Gene3D" id="2.180.10.10">
    <property type="entry name" value="RHS repeat-associated core"/>
    <property type="match status" value="1"/>
</dbReference>
<reference evidence="1" key="1">
    <citation type="submission" date="2016-09" db="EMBL/GenBank/DDBJ databases">
        <title>Draft genome of thermotolerant cyanobacterium Desertifilum sp. strain IPPAS B-1220.</title>
        <authorList>
            <person name="Sinetova M.A."/>
            <person name="Bolakhan K."/>
            <person name="Zayadan B.K."/>
            <person name="Mironov K.S."/>
            <person name="Ustinova V."/>
            <person name="Kupriyanova E.V."/>
            <person name="Sidorov R.A."/>
            <person name="Skrypnik A.N."/>
            <person name="Gogoleva N.E."/>
            <person name="Gogolev Y.V."/>
            <person name="Los D.A."/>
        </authorList>
    </citation>
    <scope>NUCLEOTIDE SEQUENCE [LARGE SCALE GENOMIC DNA]</scope>
    <source>
        <strain evidence="1">IPPAS B-1220</strain>
    </source>
</reference>
<dbReference type="OrthoDB" id="435450at2"/>
<organism evidence="1">
    <name type="scientific">Desertifilum tharense IPPAS B-1220</name>
    <dbReference type="NCBI Taxonomy" id="1781255"/>
    <lineage>
        <taxon>Bacteria</taxon>
        <taxon>Bacillati</taxon>
        <taxon>Cyanobacteriota</taxon>
        <taxon>Cyanophyceae</taxon>
        <taxon>Desertifilales</taxon>
        <taxon>Desertifilaceae</taxon>
        <taxon>Desertifilum</taxon>
    </lineage>
</organism>
<name>A0A1E5QL83_9CYAN</name>
<evidence type="ECO:0008006" key="2">
    <source>
        <dbReference type="Google" id="ProtNLM"/>
    </source>
</evidence>
<dbReference type="InterPro" id="IPR031325">
    <property type="entry name" value="RHS_repeat"/>
</dbReference>
<dbReference type="AlphaFoldDB" id="A0A1E5QL83"/>
<proteinExistence type="predicted"/>
<dbReference type="Pfam" id="PF05593">
    <property type="entry name" value="RHS_repeat"/>
    <property type="match status" value="2"/>
</dbReference>
<sequence length="128" mass="14371">MDALSQLASAIPFGIASLHAPGQTLATIDWTGAIYPDRTPAFLTGNSRSQTEYYKNGLVKTEIDELRNRTEYRYDNSGRLVEVIYPDNTPNTLDDNPRTQSEYDKLGRTVATVDPLGRVTYYEYDNLG</sequence>
<dbReference type="STRING" id="1781255.BH720_09315"/>
<evidence type="ECO:0000313" key="1">
    <source>
        <dbReference type="EMBL" id="OEJ75435.1"/>
    </source>
</evidence>
<gene>
    <name evidence="1" type="ORF">BH720_09315</name>
</gene>
<dbReference type="InterPro" id="IPR006530">
    <property type="entry name" value="YD"/>
</dbReference>
<comment type="caution">
    <text evidence="1">The sequence shown here is derived from an EMBL/GenBank/DDBJ whole genome shotgun (WGS) entry which is preliminary data.</text>
</comment>